<organism evidence="3 4">
    <name type="scientific">Mangrovicoccus algicola</name>
    <dbReference type="NCBI Taxonomy" id="2771008"/>
    <lineage>
        <taxon>Bacteria</taxon>
        <taxon>Pseudomonadati</taxon>
        <taxon>Pseudomonadota</taxon>
        <taxon>Alphaproteobacteria</taxon>
        <taxon>Rhodobacterales</taxon>
        <taxon>Paracoccaceae</taxon>
        <taxon>Mangrovicoccus</taxon>
    </lineage>
</organism>
<dbReference type="EMBL" id="JACVXA010000003">
    <property type="protein sequence ID" value="MBE3636780.1"/>
    <property type="molecule type" value="Genomic_DNA"/>
</dbReference>
<evidence type="ECO:0000313" key="4">
    <source>
        <dbReference type="Proteomes" id="UP000609121"/>
    </source>
</evidence>
<comment type="caution">
    <text evidence="3">The sequence shown here is derived from an EMBL/GenBank/DDBJ whole genome shotgun (WGS) entry which is preliminary data.</text>
</comment>
<dbReference type="Pfam" id="PF07221">
    <property type="entry name" value="GlcNAc_2-epim"/>
    <property type="match status" value="1"/>
</dbReference>
<proteinExistence type="inferred from homology"/>
<sequence length="405" mass="43546">MTAVAMPDGLQGCRMAGAFASALIPAWLDLALPAGTDPAPVIEELAREGGPVTTLTQARTVFMLAHLGRLTGDARLVAAAGRICDFLRAHLRDADGGCRYSVAADGTPLEDPGAALRRSYDQTFVLLALVTLRDADPQAVAAAEIDGCWDFIDTVLTDRVSDALWEDDRMAARGAGPDDLRAQNPHMHLLEAVLQCLELTGDRIWADRADWLVAVAERYFIDPSTGAVREFTGPDFRPLDTAAGLRREPGHQYEWAWLLERHALLTGRAGAAGLVPAMHGFVTAHGWQGRGPMEGALFDAVDAQGRVTEETHLLWPLTEAGKFYAARARETGDAAAAERARQIAEVIFGRYFDGDGRPAWVNQFDAGGNVSWPAGLSRLLYHVALFVTEGASAGLWPLAAPASRS</sequence>
<keyword evidence="2" id="KW-0413">Isomerase</keyword>
<dbReference type="Gene3D" id="1.50.10.10">
    <property type="match status" value="1"/>
</dbReference>
<reference evidence="3" key="1">
    <citation type="submission" date="2020-09" db="EMBL/GenBank/DDBJ databases">
        <title>A novel bacterium of genus Mangrovicoccus, isolated from South China Sea.</title>
        <authorList>
            <person name="Huang H."/>
            <person name="Mo K."/>
            <person name="Hu Y."/>
        </authorList>
    </citation>
    <scope>NUCLEOTIDE SEQUENCE</scope>
    <source>
        <strain evidence="3">HB182678</strain>
    </source>
</reference>
<dbReference type="SUPFAM" id="SSF48208">
    <property type="entry name" value="Six-hairpin glycosidases"/>
    <property type="match status" value="1"/>
</dbReference>
<dbReference type="InterPro" id="IPR012341">
    <property type="entry name" value="6hp_glycosidase-like_sf"/>
</dbReference>
<protein>
    <submittedName>
        <fullName evidence="3">AGE family epimerase/isomerase</fullName>
    </submittedName>
</protein>
<dbReference type="InterPro" id="IPR010819">
    <property type="entry name" value="AGE/CE"/>
</dbReference>
<accession>A0A8J7CG43</accession>
<comment type="similarity">
    <text evidence="1">Belongs to the N-acylglucosamine 2-epimerase family.</text>
</comment>
<dbReference type="RefSeq" id="WP_193178968.1">
    <property type="nucleotide sequence ID" value="NZ_JACVXA010000003.1"/>
</dbReference>
<dbReference type="PANTHER" id="PTHR15108">
    <property type="entry name" value="N-ACYLGLUCOSAMINE-2-EPIMERASE"/>
    <property type="match status" value="1"/>
</dbReference>
<dbReference type="GO" id="GO:0016853">
    <property type="term" value="F:isomerase activity"/>
    <property type="evidence" value="ECO:0007669"/>
    <property type="project" value="UniProtKB-KW"/>
</dbReference>
<dbReference type="Proteomes" id="UP000609121">
    <property type="component" value="Unassembled WGS sequence"/>
</dbReference>
<evidence type="ECO:0000256" key="1">
    <source>
        <dbReference type="ARBA" id="ARBA00008558"/>
    </source>
</evidence>
<gene>
    <name evidence="3" type="ORF">ICN82_01020</name>
</gene>
<dbReference type="InterPro" id="IPR008928">
    <property type="entry name" value="6-hairpin_glycosidase_sf"/>
</dbReference>
<dbReference type="AlphaFoldDB" id="A0A8J7CG43"/>
<dbReference type="GO" id="GO:0005975">
    <property type="term" value="P:carbohydrate metabolic process"/>
    <property type="evidence" value="ECO:0007669"/>
    <property type="project" value="InterPro"/>
</dbReference>
<evidence type="ECO:0000256" key="2">
    <source>
        <dbReference type="ARBA" id="ARBA00023235"/>
    </source>
</evidence>
<evidence type="ECO:0000313" key="3">
    <source>
        <dbReference type="EMBL" id="MBE3636780.1"/>
    </source>
</evidence>
<name>A0A8J7CG43_9RHOB</name>
<keyword evidence="4" id="KW-1185">Reference proteome</keyword>